<keyword evidence="3" id="KW-1185">Reference proteome</keyword>
<name>A0A0C1U9L9_9CLOT</name>
<feature type="transmembrane region" description="Helical" evidence="1">
    <location>
        <begin position="120"/>
        <end position="145"/>
    </location>
</feature>
<dbReference type="Pfam" id="PF06177">
    <property type="entry name" value="QueT"/>
    <property type="match status" value="1"/>
</dbReference>
<gene>
    <name evidence="2" type="ORF">U732_612</name>
</gene>
<dbReference type="InterPro" id="IPR010387">
    <property type="entry name" value="QueT"/>
</dbReference>
<dbReference type="PANTHER" id="PTHR40044:SF1">
    <property type="entry name" value="INTEGRAL MEMBRANE PROTEIN"/>
    <property type="match status" value="1"/>
</dbReference>
<comment type="caution">
    <text evidence="2">The sequence shown here is derived from an EMBL/GenBank/DDBJ whole genome shotgun (WGS) entry which is preliminary data.</text>
</comment>
<dbReference type="PIRSF" id="PIRSF031501">
    <property type="entry name" value="QueT"/>
    <property type="match status" value="1"/>
</dbReference>
<accession>A0A0C1U9L9</accession>
<protein>
    <submittedName>
        <fullName evidence="2">QueT transporter family protein</fullName>
    </submittedName>
</protein>
<keyword evidence="1" id="KW-0472">Membrane</keyword>
<dbReference type="STRING" id="29341.RSJ17_05860"/>
<dbReference type="EMBL" id="AYSO01000020">
    <property type="protein sequence ID" value="KIE44295.1"/>
    <property type="molecule type" value="Genomic_DNA"/>
</dbReference>
<organism evidence="2 3">
    <name type="scientific">Clostridium argentinense CDC 2741</name>
    <dbReference type="NCBI Taxonomy" id="1418104"/>
    <lineage>
        <taxon>Bacteria</taxon>
        <taxon>Bacillati</taxon>
        <taxon>Bacillota</taxon>
        <taxon>Clostridia</taxon>
        <taxon>Eubacteriales</taxon>
        <taxon>Clostridiaceae</taxon>
        <taxon>Clostridium</taxon>
    </lineage>
</organism>
<proteinExistence type="predicted"/>
<dbReference type="Proteomes" id="UP000031366">
    <property type="component" value="Unassembled WGS sequence"/>
</dbReference>
<reference evidence="2 3" key="1">
    <citation type="journal article" date="2015" name="Infect. Genet. Evol.">
        <title>Genomic sequences of six botulinum neurotoxin-producing strains representing three clostridial species illustrate the mobility and diversity of botulinum neurotoxin genes.</title>
        <authorList>
            <person name="Smith T.J."/>
            <person name="Hill K.K."/>
            <person name="Xie G."/>
            <person name="Foley B.T."/>
            <person name="Williamson C.H."/>
            <person name="Foster J.T."/>
            <person name="Johnson S.L."/>
            <person name="Chertkov O."/>
            <person name="Teshima H."/>
            <person name="Gibbons H.S."/>
            <person name="Johnsky L.A."/>
            <person name="Karavis M.A."/>
            <person name="Smith L.A."/>
        </authorList>
    </citation>
    <scope>NUCLEOTIDE SEQUENCE [LARGE SCALE GENOMIC DNA]</scope>
    <source>
        <strain evidence="2 3">CDC 2741</strain>
    </source>
</reference>
<dbReference type="PANTHER" id="PTHR40044">
    <property type="entry name" value="INTEGRAL MEMBRANE PROTEIN-RELATED"/>
    <property type="match status" value="1"/>
</dbReference>
<feature type="transmembrane region" description="Helical" evidence="1">
    <location>
        <begin position="62"/>
        <end position="84"/>
    </location>
</feature>
<feature type="transmembrane region" description="Helical" evidence="1">
    <location>
        <begin position="6"/>
        <end position="26"/>
    </location>
</feature>
<evidence type="ECO:0000313" key="3">
    <source>
        <dbReference type="Proteomes" id="UP000031366"/>
    </source>
</evidence>
<sequence length="158" mass="16926">MDTKKLLKVSLVAAIYAVITYVLAPISFGAVQFRLSEIMTLLAFIDPLYVPALTLGCGIANLFSPAGVIDVIVGTAATFIATFAMSKSKNMIIASLYPTIVNSVMIGVMLYYAFNLPLFLSALQVGVGEFVVVTIIGVPVFKLLLKDKSLSDILKISK</sequence>
<dbReference type="OrthoDB" id="9786793at2"/>
<keyword evidence="1" id="KW-1133">Transmembrane helix</keyword>
<keyword evidence="1" id="KW-0812">Transmembrane</keyword>
<dbReference type="AlphaFoldDB" id="A0A0C1U9L9"/>
<dbReference type="RefSeq" id="WP_039636566.1">
    <property type="nucleotide sequence ID" value="NZ_AYSO01000020.1"/>
</dbReference>
<evidence type="ECO:0000256" key="1">
    <source>
        <dbReference type="SAM" id="Phobius"/>
    </source>
</evidence>
<feature type="transmembrane region" description="Helical" evidence="1">
    <location>
        <begin position="96"/>
        <end position="114"/>
    </location>
</feature>
<evidence type="ECO:0000313" key="2">
    <source>
        <dbReference type="EMBL" id="KIE44295.1"/>
    </source>
</evidence>